<dbReference type="EMBL" id="JAQOWY010000546">
    <property type="protein sequence ID" value="KAK1840608.1"/>
    <property type="molecule type" value="Genomic_DNA"/>
</dbReference>
<sequence length="239" mass="27228">MLLRSSHQPRPSHGNESTATLRRGDLQVAANICRAHDHRLSCPPIRPMRDREDPASVRRDCRRNTTVLSLGGRHVSEDFILIAAGNARDRELDSPFVRFHLVLHVASGRISGCEQLARVRDLSKEACHLRAASGRFCHGLEHSISRRRHYPLAWISQMTGFSPHEHCRLRWQLCLAFIASIPLYRQRLSELTITYDHTHWKTRDPVRSPIDKLVRAGLVVGSVTTSEYPVLYVSCVLYS</sequence>
<dbReference type="Proteomes" id="UP001243330">
    <property type="component" value="Unassembled WGS sequence"/>
</dbReference>
<accession>A0AAD9A3A0</accession>
<comment type="caution">
    <text evidence="2">The sequence shown here is derived from an EMBL/GenBank/DDBJ whole genome shotgun (WGS) entry which is preliminary data.</text>
</comment>
<evidence type="ECO:0000313" key="3">
    <source>
        <dbReference type="Proteomes" id="UP001243330"/>
    </source>
</evidence>
<evidence type="ECO:0000313" key="2">
    <source>
        <dbReference type="EMBL" id="KAK1840608.1"/>
    </source>
</evidence>
<dbReference type="AlphaFoldDB" id="A0AAD9A3A0"/>
<keyword evidence="3" id="KW-1185">Reference proteome</keyword>
<organism evidence="2 3">
    <name type="scientific">Colletotrichum chrysophilum</name>
    <dbReference type="NCBI Taxonomy" id="1836956"/>
    <lineage>
        <taxon>Eukaryota</taxon>
        <taxon>Fungi</taxon>
        <taxon>Dikarya</taxon>
        <taxon>Ascomycota</taxon>
        <taxon>Pezizomycotina</taxon>
        <taxon>Sordariomycetes</taxon>
        <taxon>Hypocreomycetidae</taxon>
        <taxon>Glomerellales</taxon>
        <taxon>Glomerellaceae</taxon>
        <taxon>Colletotrichum</taxon>
        <taxon>Colletotrichum gloeosporioides species complex</taxon>
    </lineage>
</organism>
<reference evidence="2" key="1">
    <citation type="submission" date="2023-01" db="EMBL/GenBank/DDBJ databases">
        <title>Colletotrichum chrysophilum M932 genome sequence.</title>
        <authorList>
            <person name="Baroncelli R."/>
        </authorList>
    </citation>
    <scope>NUCLEOTIDE SEQUENCE</scope>
    <source>
        <strain evidence="2">M932</strain>
    </source>
</reference>
<protein>
    <submittedName>
        <fullName evidence="2">Uncharacterized protein</fullName>
    </submittedName>
</protein>
<evidence type="ECO:0000256" key="1">
    <source>
        <dbReference type="SAM" id="MobiDB-lite"/>
    </source>
</evidence>
<proteinExistence type="predicted"/>
<name>A0AAD9A3A0_9PEZI</name>
<feature type="compositionally biased region" description="Polar residues" evidence="1">
    <location>
        <begin position="1"/>
        <end position="20"/>
    </location>
</feature>
<gene>
    <name evidence="2" type="ORF">CCHR01_16762</name>
</gene>
<feature type="region of interest" description="Disordered" evidence="1">
    <location>
        <begin position="1"/>
        <end position="21"/>
    </location>
</feature>